<gene>
    <name evidence="2" type="ORF">EJ03DRAFT_328446</name>
</gene>
<organism evidence="2 3">
    <name type="scientific">Teratosphaeria nubilosa</name>
    <dbReference type="NCBI Taxonomy" id="161662"/>
    <lineage>
        <taxon>Eukaryota</taxon>
        <taxon>Fungi</taxon>
        <taxon>Dikarya</taxon>
        <taxon>Ascomycota</taxon>
        <taxon>Pezizomycotina</taxon>
        <taxon>Dothideomycetes</taxon>
        <taxon>Dothideomycetidae</taxon>
        <taxon>Mycosphaerellales</taxon>
        <taxon>Teratosphaeriaceae</taxon>
        <taxon>Teratosphaeria</taxon>
    </lineage>
</organism>
<proteinExistence type="predicted"/>
<accession>A0A6G1L5P1</accession>
<dbReference type="Proteomes" id="UP000799436">
    <property type="component" value="Unassembled WGS sequence"/>
</dbReference>
<feature type="region of interest" description="Disordered" evidence="1">
    <location>
        <begin position="1"/>
        <end position="65"/>
    </location>
</feature>
<protein>
    <submittedName>
        <fullName evidence="2">Uncharacterized protein</fullName>
    </submittedName>
</protein>
<dbReference type="EMBL" id="ML995846">
    <property type="protein sequence ID" value="KAF2768251.1"/>
    <property type="molecule type" value="Genomic_DNA"/>
</dbReference>
<evidence type="ECO:0000313" key="3">
    <source>
        <dbReference type="Proteomes" id="UP000799436"/>
    </source>
</evidence>
<name>A0A6G1L5P1_9PEZI</name>
<feature type="compositionally biased region" description="Polar residues" evidence="1">
    <location>
        <begin position="7"/>
        <end position="26"/>
    </location>
</feature>
<evidence type="ECO:0000256" key="1">
    <source>
        <dbReference type="SAM" id="MobiDB-lite"/>
    </source>
</evidence>
<reference evidence="2" key="1">
    <citation type="journal article" date="2020" name="Stud. Mycol.">
        <title>101 Dothideomycetes genomes: a test case for predicting lifestyles and emergence of pathogens.</title>
        <authorList>
            <person name="Haridas S."/>
            <person name="Albert R."/>
            <person name="Binder M."/>
            <person name="Bloem J."/>
            <person name="Labutti K."/>
            <person name="Salamov A."/>
            <person name="Andreopoulos B."/>
            <person name="Baker S."/>
            <person name="Barry K."/>
            <person name="Bills G."/>
            <person name="Bluhm B."/>
            <person name="Cannon C."/>
            <person name="Castanera R."/>
            <person name="Culley D."/>
            <person name="Daum C."/>
            <person name="Ezra D."/>
            <person name="Gonzalez J."/>
            <person name="Henrissat B."/>
            <person name="Kuo A."/>
            <person name="Liang C."/>
            <person name="Lipzen A."/>
            <person name="Lutzoni F."/>
            <person name="Magnuson J."/>
            <person name="Mondo S."/>
            <person name="Nolan M."/>
            <person name="Ohm R."/>
            <person name="Pangilinan J."/>
            <person name="Park H.-J."/>
            <person name="Ramirez L."/>
            <person name="Alfaro M."/>
            <person name="Sun H."/>
            <person name="Tritt A."/>
            <person name="Yoshinaga Y."/>
            <person name="Zwiers L.-H."/>
            <person name="Turgeon B."/>
            <person name="Goodwin S."/>
            <person name="Spatafora J."/>
            <person name="Crous P."/>
            <person name="Grigoriev I."/>
        </authorList>
    </citation>
    <scope>NUCLEOTIDE SEQUENCE</scope>
    <source>
        <strain evidence="2">CBS 116005</strain>
    </source>
</reference>
<evidence type="ECO:0000313" key="2">
    <source>
        <dbReference type="EMBL" id="KAF2768251.1"/>
    </source>
</evidence>
<feature type="compositionally biased region" description="Polar residues" evidence="1">
    <location>
        <begin position="43"/>
        <end position="65"/>
    </location>
</feature>
<dbReference type="AlphaFoldDB" id="A0A6G1L5P1"/>
<sequence length="65" mass="7108">MPLASPRLSNPLISETWMRTQTTAADQPSPPSTQTPTIPQTTRPKNQTTSQTWTGPPTQRSSNSD</sequence>
<keyword evidence="3" id="KW-1185">Reference proteome</keyword>